<dbReference type="GO" id="GO:0005524">
    <property type="term" value="F:ATP binding"/>
    <property type="evidence" value="ECO:0007669"/>
    <property type="project" value="UniProtKB-KW"/>
</dbReference>
<sequence length="101" mass="11107">MKVKEKDVQHVAALANLELTAEESMRMLQDLNAVLDHIDMLNEVDTANVAPMAFVAADITALRSDETRASLPRDEALSNAPEAGMADGRRAFFKVPKVIER</sequence>
<dbReference type="InterPro" id="IPR003837">
    <property type="entry name" value="GatC"/>
</dbReference>
<keyword evidence="1" id="KW-0067">ATP-binding</keyword>
<comment type="subunit">
    <text evidence="1">Heterotrimer of A, B and C subunits.</text>
</comment>
<dbReference type="GO" id="GO:0070681">
    <property type="term" value="P:glutaminyl-tRNAGln biosynthesis via transamidation"/>
    <property type="evidence" value="ECO:0007669"/>
    <property type="project" value="TreeGrafter"/>
</dbReference>
<dbReference type="InterPro" id="IPR036113">
    <property type="entry name" value="Asp/Glu-ADT_sf_sub_c"/>
</dbReference>
<dbReference type="Gene3D" id="1.10.20.60">
    <property type="entry name" value="Glu-tRNAGln amidotransferase C subunit, N-terminal domain"/>
    <property type="match status" value="1"/>
</dbReference>
<dbReference type="GO" id="GO:0006450">
    <property type="term" value="P:regulation of translational fidelity"/>
    <property type="evidence" value="ECO:0007669"/>
    <property type="project" value="InterPro"/>
</dbReference>
<dbReference type="PANTHER" id="PTHR15004">
    <property type="entry name" value="GLUTAMYL-TRNA(GLN) AMIDOTRANSFERASE SUBUNIT C, MITOCHONDRIAL"/>
    <property type="match status" value="1"/>
</dbReference>
<keyword evidence="1" id="KW-0436">Ligase</keyword>
<reference evidence="2" key="1">
    <citation type="submission" date="2020-07" db="EMBL/GenBank/DDBJ databases">
        <title>Huge and variable diversity of episymbiotic CPR bacteria and DPANN archaea in groundwater ecosystems.</title>
        <authorList>
            <person name="He C.Y."/>
            <person name="Keren R."/>
            <person name="Whittaker M."/>
            <person name="Farag I.F."/>
            <person name="Doudna J."/>
            <person name="Cate J.H.D."/>
            <person name="Banfield J.F."/>
        </authorList>
    </citation>
    <scope>NUCLEOTIDE SEQUENCE</scope>
    <source>
        <strain evidence="2">NC_groundwater_580_Pr5_B-0.1um_64_19</strain>
    </source>
</reference>
<protein>
    <recommendedName>
        <fullName evidence="1">Aspartyl/glutamyl-tRNA(Asn/Gln) amidotransferase subunit C</fullName>
        <shortName evidence="1">Asp/Glu-ADT subunit C</shortName>
        <ecNumber evidence="1">6.3.5.-</ecNumber>
    </recommendedName>
</protein>
<dbReference type="Proteomes" id="UP000779809">
    <property type="component" value="Unassembled WGS sequence"/>
</dbReference>
<dbReference type="GO" id="GO:0006412">
    <property type="term" value="P:translation"/>
    <property type="evidence" value="ECO:0007669"/>
    <property type="project" value="UniProtKB-UniRule"/>
</dbReference>
<keyword evidence="1" id="KW-0547">Nucleotide-binding</keyword>
<organism evidence="2 3">
    <name type="scientific">Candidatus Korobacter versatilis</name>
    <dbReference type="NCBI Taxonomy" id="658062"/>
    <lineage>
        <taxon>Bacteria</taxon>
        <taxon>Pseudomonadati</taxon>
        <taxon>Acidobacteriota</taxon>
        <taxon>Terriglobia</taxon>
        <taxon>Terriglobales</taxon>
        <taxon>Candidatus Korobacteraceae</taxon>
        <taxon>Candidatus Korobacter</taxon>
    </lineage>
</organism>
<keyword evidence="1" id="KW-0648">Protein biosynthesis</keyword>
<gene>
    <name evidence="1 2" type="primary">gatC</name>
    <name evidence="2" type="ORF">HYX28_08945</name>
</gene>
<dbReference type="NCBIfam" id="TIGR00135">
    <property type="entry name" value="gatC"/>
    <property type="match status" value="1"/>
</dbReference>
<comment type="function">
    <text evidence="1">Allows the formation of correctly charged Asn-tRNA(Asn) or Gln-tRNA(Gln) through the transamidation of misacylated Asp-tRNA(Asn) or Glu-tRNA(Gln) in organisms which lack either or both of asparaginyl-tRNA or glutaminyl-tRNA synthetases. The reaction takes place in the presence of glutamine and ATP through an activated phospho-Asp-tRNA(Asn) or phospho-Glu-tRNA(Gln).</text>
</comment>
<evidence type="ECO:0000256" key="1">
    <source>
        <dbReference type="HAMAP-Rule" id="MF_00122"/>
    </source>
</evidence>
<dbReference type="PANTHER" id="PTHR15004:SF0">
    <property type="entry name" value="GLUTAMYL-TRNA(GLN) AMIDOTRANSFERASE SUBUNIT C, MITOCHONDRIAL"/>
    <property type="match status" value="1"/>
</dbReference>
<dbReference type="HAMAP" id="MF_00122">
    <property type="entry name" value="GatC"/>
    <property type="match status" value="1"/>
</dbReference>
<comment type="similarity">
    <text evidence="1">Belongs to the GatC family.</text>
</comment>
<evidence type="ECO:0000313" key="2">
    <source>
        <dbReference type="EMBL" id="MBI2678896.1"/>
    </source>
</evidence>
<proteinExistence type="inferred from homology"/>
<name>A0A932A911_9BACT</name>
<dbReference type="SUPFAM" id="SSF141000">
    <property type="entry name" value="Glu-tRNAGln amidotransferase C subunit"/>
    <property type="match status" value="1"/>
</dbReference>
<dbReference type="EC" id="6.3.5.-" evidence="1"/>
<comment type="catalytic activity">
    <reaction evidence="1">
        <text>L-aspartyl-tRNA(Asn) + L-glutamine + ATP + H2O = L-asparaginyl-tRNA(Asn) + L-glutamate + ADP + phosphate + 2 H(+)</text>
        <dbReference type="Rhea" id="RHEA:14513"/>
        <dbReference type="Rhea" id="RHEA-COMP:9674"/>
        <dbReference type="Rhea" id="RHEA-COMP:9677"/>
        <dbReference type="ChEBI" id="CHEBI:15377"/>
        <dbReference type="ChEBI" id="CHEBI:15378"/>
        <dbReference type="ChEBI" id="CHEBI:29985"/>
        <dbReference type="ChEBI" id="CHEBI:30616"/>
        <dbReference type="ChEBI" id="CHEBI:43474"/>
        <dbReference type="ChEBI" id="CHEBI:58359"/>
        <dbReference type="ChEBI" id="CHEBI:78515"/>
        <dbReference type="ChEBI" id="CHEBI:78516"/>
        <dbReference type="ChEBI" id="CHEBI:456216"/>
    </reaction>
</comment>
<comment type="catalytic activity">
    <reaction evidence="1">
        <text>L-glutamyl-tRNA(Gln) + L-glutamine + ATP + H2O = L-glutaminyl-tRNA(Gln) + L-glutamate + ADP + phosphate + H(+)</text>
        <dbReference type="Rhea" id="RHEA:17521"/>
        <dbReference type="Rhea" id="RHEA-COMP:9681"/>
        <dbReference type="Rhea" id="RHEA-COMP:9684"/>
        <dbReference type="ChEBI" id="CHEBI:15377"/>
        <dbReference type="ChEBI" id="CHEBI:15378"/>
        <dbReference type="ChEBI" id="CHEBI:29985"/>
        <dbReference type="ChEBI" id="CHEBI:30616"/>
        <dbReference type="ChEBI" id="CHEBI:43474"/>
        <dbReference type="ChEBI" id="CHEBI:58359"/>
        <dbReference type="ChEBI" id="CHEBI:78520"/>
        <dbReference type="ChEBI" id="CHEBI:78521"/>
        <dbReference type="ChEBI" id="CHEBI:456216"/>
    </reaction>
</comment>
<dbReference type="GO" id="GO:0050567">
    <property type="term" value="F:glutaminyl-tRNA synthase (glutamine-hydrolyzing) activity"/>
    <property type="evidence" value="ECO:0007669"/>
    <property type="project" value="UniProtKB-UniRule"/>
</dbReference>
<evidence type="ECO:0000313" key="3">
    <source>
        <dbReference type="Proteomes" id="UP000779809"/>
    </source>
</evidence>
<accession>A0A932A911</accession>
<comment type="caution">
    <text evidence="2">The sequence shown here is derived from an EMBL/GenBank/DDBJ whole genome shotgun (WGS) entry which is preliminary data.</text>
</comment>
<dbReference type="EMBL" id="JACPNR010000011">
    <property type="protein sequence ID" value="MBI2678896.1"/>
    <property type="molecule type" value="Genomic_DNA"/>
</dbReference>
<dbReference type="AlphaFoldDB" id="A0A932A911"/>
<dbReference type="Pfam" id="PF02686">
    <property type="entry name" value="GatC"/>
    <property type="match status" value="1"/>
</dbReference>